<dbReference type="Proteomes" id="UP001549036">
    <property type="component" value="Unassembled WGS sequence"/>
</dbReference>
<reference evidence="1 2" key="1">
    <citation type="submission" date="2024-06" db="EMBL/GenBank/DDBJ databases">
        <title>Genomic Encyclopedia of Type Strains, Phase IV (KMG-IV): sequencing the most valuable type-strain genomes for metagenomic binning, comparative biology and taxonomic classification.</title>
        <authorList>
            <person name="Goeker M."/>
        </authorList>
    </citation>
    <scope>NUCLEOTIDE SEQUENCE [LARGE SCALE GENOMIC DNA]</scope>
    <source>
        <strain evidence="1 2">DSM 29846</strain>
    </source>
</reference>
<organism evidence="1 2">
    <name type="scientific">Mesorhizobium shonense</name>
    <dbReference type="NCBI Taxonomy" id="1209948"/>
    <lineage>
        <taxon>Bacteria</taxon>
        <taxon>Pseudomonadati</taxon>
        <taxon>Pseudomonadota</taxon>
        <taxon>Alphaproteobacteria</taxon>
        <taxon>Hyphomicrobiales</taxon>
        <taxon>Phyllobacteriaceae</taxon>
        <taxon>Mesorhizobium</taxon>
    </lineage>
</organism>
<evidence type="ECO:0000313" key="1">
    <source>
        <dbReference type="EMBL" id="MET3592771.1"/>
    </source>
</evidence>
<evidence type="ECO:0000313" key="2">
    <source>
        <dbReference type="Proteomes" id="UP001549036"/>
    </source>
</evidence>
<gene>
    <name evidence="1" type="ORF">ABID26_002159</name>
</gene>
<sequence length="31" mass="3285">MAVLAGLPVVKMQFVCHSPRAGCGKMVVAKR</sequence>
<accession>A0ABV2HQE3</accession>
<protein>
    <submittedName>
        <fullName evidence="1">Uncharacterized protein</fullName>
    </submittedName>
</protein>
<dbReference type="EMBL" id="JBEPLM010000003">
    <property type="protein sequence ID" value="MET3592771.1"/>
    <property type="molecule type" value="Genomic_DNA"/>
</dbReference>
<proteinExistence type="predicted"/>
<keyword evidence="2" id="KW-1185">Reference proteome</keyword>
<comment type="caution">
    <text evidence="1">The sequence shown here is derived from an EMBL/GenBank/DDBJ whole genome shotgun (WGS) entry which is preliminary data.</text>
</comment>
<name>A0ABV2HQE3_9HYPH</name>